<gene>
    <name evidence="2" type="ORF">HMPREF0291_10010</name>
</gene>
<feature type="region of interest" description="Disordered" evidence="1">
    <location>
        <begin position="29"/>
        <end position="75"/>
    </location>
</feature>
<dbReference type="HOGENOM" id="CLU_100513_0_0_11"/>
<evidence type="ECO:0000313" key="3">
    <source>
        <dbReference type="Proteomes" id="UP000004208"/>
    </source>
</evidence>
<evidence type="ECO:0000256" key="1">
    <source>
        <dbReference type="SAM" id="MobiDB-lite"/>
    </source>
</evidence>
<dbReference type="STRING" id="585529.HMPREF0291_10010"/>
<dbReference type="eggNOG" id="ENOG5030547">
    <property type="taxonomic scope" value="Bacteria"/>
</dbReference>
<evidence type="ECO:0000313" key="2">
    <source>
        <dbReference type="EMBL" id="EFK54752.1"/>
    </source>
</evidence>
<comment type="caution">
    <text evidence="2">The sequence shown here is derived from an EMBL/GenBank/DDBJ whole genome shotgun (WGS) entry which is preliminary data.</text>
</comment>
<dbReference type="RefSeq" id="WP_005286012.1">
    <property type="nucleotide sequence ID" value="NZ_CM000961.1"/>
</dbReference>
<sequence length="233" mass="24980">MPSSSLPRHRRAPVALAAMSLVVTLAACSDKESKEPLPTPAPESTSAETVADESTAEESTAETSKQNGWRRRSDDPELVAQVAEQFAALAPAELFDALDTCSETSLKGSIECTGADVGKIQFFESESMAADTKDLLTGLRSSRIVEESEDGNKIVGWSMLGRTAVLTVVDSDKGQLLQQMVDSGDVDPEQRIYELGLAEDDGSGVKTPALATDEEEQEGEQEEQDAKQLTNEQ</sequence>
<reference evidence="2" key="1">
    <citation type="submission" date="2010-06" db="EMBL/GenBank/DDBJ databases">
        <authorList>
            <person name="Muzny D."/>
            <person name="Qin X."/>
            <person name="Buhay C."/>
            <person name="Dugan-Rocha S."/>
            <person name="Ding Y."/>
            <person name="Chen G."/>
            <person name="Hawes A."/>
            <person name="Holder M."/>
            <person name="Jhangiani S."/>
            <person name="Johnson A."/>
            <person name="Khan Z."/>
            <person name="Li Z."/>
            <person name="Liu W."/>
            <person name="Liu X."/>
            <person name="Perez L."/>
            <person name="Shen H."/>
            <person name="Wang Q."/>
            <person name="Watt J."/>
            <person name="Xi L."/>
            <person name="Xin Y."/>
            <person name="Zhou J."/>
            <person name="Deng J."/>
            <person name="Jiang H."/>
            <person name="Liu Y."/>
            <person name="Qu J."/>
            <person name="Song X.-Z."/>
            <person name="Zhang L."/>
            <person name="Villasana D."/>
            <person name="Johnson A."/>
            <person name="Liu J."/>
            <person name="Liyanage D."/>
            <person name="Lorensuhewa L."/>
            <person name="Robinson T."/>
            <person name="Song A."/>
            <person name="Song B.-B."/>
            <person name="Dinh H."/>
            <person name="Thornton R."/>
            <person name="Coyle M."/>
            <person name="Francisco L."/>
            <person name="Jackson L."/>
            <person name="Javaid M."/>
            <person name="Korchina V."/>
            <person name="Kovar C."/>
            <person name="Mata R."/>
            <person name="Mathew T."/>
            <person name="Ngo R."/>
            <person name="Nguyen L."/>
            <person name="Nguyen N."/>
            <person name="Okwuonu G."/>
            <person name="Ongeri F."/>
            <person name="Pham C."/>
            <person name="Simmons D."/>
            <person name="Wilczek-Boney K."/>
            <person name="Hale W."/>
            <person name="Jakkamsetti A."/>
            <person name="Pham P."/>
            <person name="Ruth R."/>
            <person name="San Lucas F."/>
            <person name="Warren J."/>
            <person name="Zhang J."/>
            <person name="Zhao Z."/>
            <person name="Zhou C."/>
            <person name="Zhu D."/>
            <person name="Lee S."/>
            <person name="Bess C."/>
            <person name="Blankenburg K."/>
            <person name="Forbes L."/>
            <person name="Fu Q."/>
            <person name="Gubbala S."/>
            <person name="Hirani K."/>
            <person name="Jayaseelan J.C."/>
            <person name="Lara F."/>
            <person name="Munidasa M."/>
            <person name="Palculict T."/>
            <person name="Patil S."/>
            <person name="Pu L.-L."/>
            <person name="Saada N."/>
            <person name="Tang L."/>
            <person name="Weissenberger G."/>
            <person name="Zhu Y."/>
            <person name="Hemphill L."/>
            <person name="Shang Y."/>
            <person name="Youmans B."/>
            <person name="Ayvaz T."/>
            <person name="Ross M."/>
            <person name="Santibanez J."/>
            <person name="Aqrawi P."/>
            <person name="Gross S."/>
            <person name="Joshi V."/>
            <person name="Fowler G."/>
            <person name="Nazareth L."/>
            <person name="Reid J."/>
            <person name="Worley K."/>
            <person name="Petrosino J."/>
            <person name="Highlander S."/>
            <person name="Gibbs R."/>
        </authorList>
    </citation>
    <scope>NUCLEOTIDE SEQUENCE [LARGE SCALE GENOMIC DNA]</scope>
    <source>
        <strain evidence="2">ATCC 33030</strain>
    </source>
</reference>
<accession>D7W9Q9</accession>
<keyword evidence="3" id="KW-1185">Reference proteome</keyword>
<feature type="region of interest" description="Disordered" evidence="1">
    <location>
        <begin position="196"/>
        <end position="233"/>
    </location>
</feature>
<protein>
    <submittedName>
        <fullName evidence="2">Uncharacterized protein</fullName>
    </submittedName>
</protein>
<organism evidence="2 3">
    <name type="scientific">Corynebacterium genitalium ATCC 33030</name>
    <dbReference type="NCBI Taxonomy" id="585529"/>
    <lineage>
        <taxon>Bacteria</taxon>
        <taxon>Bacillati</taxon>
        <taxon>Actinomycetota</taxon>
        <taxon>Actinomycetes</taxon>
        <taxon>Mycobacteriales</taxon>
        <taxon>Corynebacteriaceae</taxon>
        <taxon>Corynebacterium</taxon>
    </lineage>
</organism>
<dbReference type="OrthoDB" id="4426945at2"/>
<dbReference type="Proteomes" id="UP000004208">
    <property type="component" value="Unassembled WGS sequence"/>
</dbReference>
<name>D7W9Q9_9CORY</name>
<dbReference type="AlphaFoldDB" id="D7W9Q9"/>
<feature type="compositionally biased region" description="Acidic residues" evidence="1">
    <location>
        <begin position="50"/>
        <end position="60"/>
    </location>
</feature>
<dbReference type="EMBL" id="ACLJ02000001">
    <property type="protein sequence ID" value="EFK54752.1"/>
    <property type="molecule type" value="Genomic_DNA"/>
</dbReference>
<proteinExistence type="predicted"/>
<feature type="compositionally biased region" description="Acidic residues" evidence="1">
    <location>
        <begin position="212"/>
        <end position="223"/>
    </location>
</feature>